<dbReference type="Gene3D" id="3.30.300.30">
    <property type="match status" value="1"/>
</dbReference>
<dbReference type="SMART" id="SM00823">
    <property type="entry name" value="PKS_PP"/>
    <property type="match status" value="1"/>
</dbReference>
<dbReference type="InterPro" id="IPR020845">
    <property type="entry name" value="AMP-binding_CS"/>
</dbReference>
<dbReference type="PANTHER" id="PTHR45527">
    <property type="entry name" value="NONRIBOSOMAL PEPTIDE SYNTHETASE"/>
    <property type="match status" value="1"/>
</dbReference>
<dbReference type="Gene3D" id="3.40.50.980">
    <property type="match status" value="2"/>
</dbReference>
<dbReference type="PROSITE" id="PS50075">
    <property type="entry name" value="CARRIER"/>
    <property type="match status" value="1"/>
</dbReference>
<dbReference type="NCBIfam" id="TIGR01733">
    <property type="entry name" value="AA-adenyl-dom"/>
    <property type="match status" value="1"/>
</dbReference>
<dbReference type="PROSITE" id="PS00455">
    <property type="entry name" value="AMP_BINDING"/>
    <property type="match status" value="1"/>
</dbReference>
<dbReference type="SUPFAM" id="SSF52777">
    <property type="entry name" value="CoA-dependent acyltransferases"/>
    <property type="match status" value="2"/>
</dbReference>
<dbReference type="Pfam" id="PF00550">
    <property type="entry name" value="PP-binding"/>
    <property type="match status" value="1"/>
</dbReference>
<feature type="region of interest" description="Disordered" evidence="4">
    <location>
        <begin position="1"/>
        <end position="23"/>
    </location>
</feature>
<name>A0ABU2X768_9ACTN</name>
<dbReference type="Gene3D" id="3.30.559.10">
    <property type="entry name" value="Chloramphenicol acetyltransferase-like domain"/>
    <property type="match status" value="1"/>
</dbReference>
<dbReference type="SMART" id="SM00824">
    <property type="entry name" value="PKS_TE"/>
    <property type="match status" value="1"/>
</dbReference>
<dbReference type="CDD" id="cd19531">
    <property type="entry name" value="LCL_NRPS-like"/>
    <property type="match status" value="1"/>
</dbReference>
<dbReference type="Proteomes" id="UP001180754">
    <property type="component" value="Unassembled WGS sequence"/>
</dbReference>
<dbReference type="InterPro" id="IPR045851">
    <property type="entry name" value="AMP-bd_C_sf"/>
</dbReference>
<dbReference type="EMBL" id="JAVRFD010000001">
    <property type="protein sequence ID" value="MDT0541761.1"/>
    <property type="molecule type" value="Genomic_DNA"/>
</dbReference>
<dbReference type="InterPro" id="IPR001242">
    <property type="entry name" value="Condensation_dom"/>
</dbReference>
<dbReference type="InterPro" id="IPR000873">
    <property type="entry name" value="AMP-dep_synth/lig_dom"/>
</dbReference>
<dbReference type="PANTHER" id="PTHR45527:SF1">
    <property type="entry name" value="FATTY ACID SYNTHASE"/>
    <property type="match status" value="1"/>
</dbReference>
<evidence type="ECO:0000256" key="1">
    <source>
        <dbReference type="ARBA" id="ARBA00001957"/>
    </source>
</evidence>
<evidence type="ECO:0000256" key="2">
    <source>
        <dbReference type="ARBA" id="ARBA00022450"/>
    </source>
</evidence>
<dbReference type="Pfam" id="PF00501">
    <property type="entry name" value="AMP-binding"/>
    <property type="match status" value="1"/>
</dbReference>
<dbReference type="InterPro" id="IPR009081">
    <property type="entry name" value="PP-bd_ACP"/>
</dbReference>
<keyword evidence="2" id="KW-0596">Phosphopantetheine</keyword>
<evidence type="ECO:0000313" key="6">
    <source>
        <dbReference type="EMBL" id="MDT0541761.1"/>
    </source>
</evidence>
<evidence type="ECO:0000256" key="4">
    <source>
        <dbReference type="SAM" id="MobiDB-lite"/>
    </source>
</evidence>
<evidence type="ECO:0000259" key="5">
    <source>
        <dbReference type="PROSITE" id="PS50075"/>
    </source>
</evidence>
<accession>A0ABU2X768</accession>
<dbReference type="Gene3D" id="3.40.50.1820">
    <property type="entry name" value="alpha/beta hydrolase"/>
    <property type="match status" value="1"/>
</dbReference>
<reference evidence="6" key="1">
    <citation type="submission" date="2024-05" db="EMBL/GenBank/DDBJ databases">
        <title>30 novel species of actinomycetes from the DSMZ collection.</title>
        <authorList>
            <person name="Nouioui I."/>
        </authorList>
    </citation>
    <scope>NUCLEOTIDE SEQUENCE</scope>
    <source>
        <strain evidence="6">DSM 41529</strain>
    </source>
</reference>
<dbReference type="InterPro" id="IPR036736">
    <property type="entry name" value="ACP-like_sf"/>
</dbReference>
<dbReference type="Gene3D" id="2.30.38.10">
    <property type="entry name" value="Luciferase, Domain 3"/>
    <property type="match status" value="1"/>
</dbReference>
<keyword evidence="3" id="KW-0597">Phosphoprotein</keyword>
<evidence type="ECO:0000256" key="3">
    <source>
        <dbReference type="ARBA" id="ARBA00022553"/>
    </source>
</evidence>
<dbReference type="SUPFAM" id="SSF53474">
    <property type="entry name" value="alpha/beta-Hydrolases"/>
    <property type="match status" value="1"/>
</dbReference>
<comment type="cofactor">
    <cofactor evidence="1">
        <name>pantetheine 4'-phosphate</name>
        <dbReference type="ChEBI" id="CHEBI:47942"/>
    </cofactor>
</comment>
<evidence type="ECO:0000313" key="7">
    <source>
        <dbReference type="Proteomes" id="UP001180754"/>
    </source>
</evidence>
<keyword evidence="7" id="KW-1185">Reference proteome</keyword>
<dbReference type="Gene3D" id="3.30.559.30">
    <property type="entry name" value="Nonribosomal peptide synthetase, condensation domain"/>
    <property type="match status" value="1"/>
</dbReference>
<comment type="caution">
    <text evidence="6">The sequence shown here is derived from an EMBL/GenBank/DDBJ whole genome shotgun (WGS) entry which is preliminary data.</text>
</comment>
<dbReference type="InterPro" id="IPR020802">
    <property type="entry name" value="TesA-like"/>
</dbReference>
<dbReference type="Gene3D" id="1.10.1200.10">
    <property type="entry name" value="ACP-like"/>
    <property type="match status" value="1"/>
</dbReference>
<feature type="domain" description="Carrier" evidence="5">
    <location>
        <begin position="985"/>
        <end position="1060"/>
    </location>
</feature>
<dbReference type="InterPro" id="IPR023213">
    <property type="entry name" value="CAT-like_dom_sf"/>
</dbReference>
<dbReference type="InterPro" id="IPR020806">
    <property type="entry name" value="PKS_PP-bd"/>
</dbReference>
<dbReference type="InterPro" id="IPR025110">
    <property type="entry name" value="AMP-bd_C"/>
</dbReference>
<sequence length="1321" mass="142353">MSGSASSTGPAPVPRPDSRPPLSYGQRRLWVLSQRDGASAAYNEPMAFRLRGPLDRTVLGRALDALSARHEALRTRLVPFEGEAYQQVDPADTGFALAVDNLTGRPDAEDRLAGLLRRETVVPFDMAAEPLARGRLVVLGPDHHVIVLTVHHAMFDGWSRSMMLRETGALYAALLRGEPDPLPPARWQYADFTRGQRTWMAGGEPAAQEEYWAGKLAGVPPLLELPTDRPRPAEQDHSGDRVRLEIGPELTTALKAVTEEHGGSLFATLLTGWSIVLSRLSGQRDLVVGTPTANRRRGDVGGIMGFVVNTLALRVELADAPTGSALLRQVRATVRAGVKNVDLPFERVVELVNPPRSAAHTPLFQTMLAWVPPMEGVLELPGVAVRLLPMPFAPAKFDLVLALEEAEGRIVGDLDYATALFDRETVERHVRYLVRVLEQLAREPGRPVTEYALLDEAETAELLADWDATGPGTARTAERAAEPAGLVERFEARVRAAPAATAVVDGERRLAYADLDRRANRLAHALIARGVRPDQVVAVHAGRSAELVVGVLGVLKAGAGWLPLDPGQPAERLAAMVADARPALVLTDRRGAPDNWQSLTAVEAEDARDDAPGIAVPPSHLAYVMYTSGSTGRPKGVAVTRGNVLNLFDQWLARFGATPGEATSAWSSIGFDASVHELLLPLTTGAEVHLVPEGLRGDPAALMGWLREHRVVQAFLPPAYVRWIDEDPEGRLAGLALRQLLTGVESLPEAALHRMASALPGLRICFGYGPTETTLYSTAYLDPRPVDRPCPIGRPLPGTRLYLLDERMRPVPPGVVGEVYIGGAGVARGYLNQPELTAERFRSDPFVAGGRIYRTGDLARRLPDGNAEYAGRRDDQVKLRGFRIEPGEVEAALLALPGVREAAVVVDRDPAGEPRLVAGIARGGAPSRQPHEWRAALAERLPDYMVPAVFVELPDLPLGRSGKLDRAALLERARAALPAQVNTSAPRDHVELALHRIWSRLLLHPAIGISDDFFDVGGTSISAIKMAHAIGEEFGETLPIREVIRHPTIEALAERLRRGASGPPGTNLIEFRAGAGLRRLICVHPAGGTAFCYLPLAGALPEDIGVWGVQAPGLNPDEAPLPTVEAMAQAYLELIGARPDQSLVLCGLSYGGLIAHEMGRRLALAGHSRLSVVLLDTQASDDPAERAAIQPVEYEEFTEKLVRFNGMYPGIDADQLTRYFATYNHSRMTARGHQPRPTTAPLTLIEAAADGPGAAGPHPTREFWRRRAGAGLAVVPLDCGHWELLEASQVPAVAEVVVAELARLDTAEPGRPAVPSVALGL</sequence>
<organism evidence="6 7">
    <name type="scientific">Streptomyces lonegramiae</name>
    <dbReference type="NCBI Taxonomy" id="3075524"/>
    <lineage>
        <taxon>Bacteria</taxon>
        <taxon>Bacillati</taxon>
        <taxon>Actinomycetota</taxon>
        <taxon>Actinomycetes</taxon>
        <taxon>Kitasatosporales</taxon>
        <taxon>Streptomycetaceae</taxon>
        <taxon>Streptomyces</taxon>
    </lineage>
</organism>
<gene>
    <name evidence="6" type="ORF">RND15_03390</name>
</gene>
<dbReference type="SUPFAM" id="SSF47336">
    <property type="entry name" value="ACP-like"/>
    <property type="match status" value="1"/>
</dbReference>
<dbReference type="Pfam" id="PF13193">
    <property type="entry name" value="AMP-binding_C"/>
    <property type="match status" value="1"/>
</dbReference>
<dbReference type="Pfam" id="PF00975">
    <property type="entry name" value="Thioesterase"/>
    <property type="match status" value="1"/>
</dbReference>
<protein>
    <submittedName>
        <fullName evidence="6">Amino acid adenylation domain-containing protein</fullName>
    </submittedName>
</protein>
<dbReference type="InterPro" id="IPR010071">
    <property type="entry name" value="AA_adenyl_dom"/>
</dbReference>
<dbReference type="InterPro" id="IPR029058">
    <property type="entry name" value="AB_hydrolase_fold"/>
</dbReference>
<proteinExistence type="predicted"/>
<dbReference type="SUPFAM" id="SSF56801">
    <property type="entry name" value="Acetyl-CoA synthetase-like"/>
    <property type="match status" value="1"/>
</dbReference>
<dbReference type="CDD" id="cd05930">
    <property type="entry name" value="A_NRPS"/>
    <property type="match status" value="1"/>
</dbReference>
<dbReference type="InterPro" id="IPR001031">
    <property type="entry name" value="Thioesterase"/>
</dbReference>
<dbReference type="Pfam" id="PF00668">
    <property type="entry name" value="Condensation"/>
    <property type="match status" value="1"/>
</dbReference>